<dbReference type="SUPFAM" id="SSF55846">
    <property type="entry name" value="N-acetylmuramoyl-L-alanine amidase-like"/>
    <property type="match status" value="1"/>
</dbReference>
<accession>A0AAW9MWS3</accession>
<feature type="domain" description="N-acetylmuramoyl-L-alanine amidase" evidence="3">
    <location>
        <begin position="14"/>
        <end position="152"/>
    </location>
</feature>
<dbReference type="Proteomes" id="UP001357733">
    <property type="component" value="Unassembled WGS sequence"/>
</dbReference>
<dbReference type="RefSeq" id="WP_324618984.1">
    <property type="nucleotide sequence ID" value="NZ_JAYKOT010000003.1"/>
</dbReference>
<dbReference type="InterPro" id="IPR036505">
    <property type="entry name" value="Amidase/PGRP_sf"/>
</dbReference>
<dbReference type="EMBL" id="JAYKOT010000003">
    <property type="protein sequence ID" value="MEB3428930.1"/>
    <property type="molecule type" value="Genomic_DNA"/>
</dbReference>
<gene>
    <name evidence="4" type="ORF">VLK81_02635</name>
</gene>
<evidence type="ECO:0000259" key="2">
    <source>
        <dbReference type="SMART" id="SM00047"/>
    </source>
</evidence>
<dbReference type="CDD" id="cd06583">
    <property type="entry name" value="PGRP"/>
    <property type="match status" value="1"/>
</dbReference>
<dbReference type="InterPro" id="IPR002502">
    <property type="entry name" value="Amidase_domain"/>
</dbReference>
<dbReference type="GO" id="GO:0004040">
    <property type="term" value="F:amidase activity"/>
    <property type="evidence" value="ECO:0007669"/>
    <property type="project" value="InterPro"/>
</dbReference>
<dbReference type="Pfam" id="PF01510">
    <property type="entry name" value="Amidase_2"/>
    <property type="match status" value="1"/>
</dbReference>
<evidence type="ECO:0000256" key="1">
    <source>
        <dbReference type="ARBA" id="ARBA00022801"/>
    </source>
</evidence>
<keyword evidence="5" id="KW-1185">Reference proteome</keyword>
<dbReference type="PANTHER" id="PTHR33308:SF10">
    <property type="entry name" value="EXO-GLUCOSAMINIDASE LYTG"/>
    <property type="match status" value="1"/>
</dbReference>
<dbReference type="Gene3D" id="3.40.80.10">
    <property type="entry name" value="Peptidoglycan recognition protein-like"/>
    <property type="match status" value="1"/>
</dbReference>
<dbReference type="Gene3D" id="1.10.530.10">
    <property type="match status" value="1"/>
</dbReference>
<protein>
    <submittedName>
        <fullName evidence="4">Glucosaminidase domain-containing protein</fullName>
    </submittedName>
</protein>
<evidence type="ECO:0000259" key="3">
    <source>
        <dbReference type="SMART" id="SM00644"/>
    </source>
</evidence>
<keyword evidence="1" id="KW-0378">Hydrolase</keyword>
<dbReference type="GO" id="GO:0009253">
    <property type="term" value="P:peptidoglycan catabolic process"/>
    <property type="evidence" value="ECO:0007669"/>
    <property type="project" value="InterPro"/>
</dbReference>
<dbReference type="InterPro" id="IPR002901">
    <property type="entry name" value="MGlyc_endo_b_GlcNAc-like_dom"/>
</dbReference>
<dbReference type="AlphaFoldDB" id="A0AAW9MWS3"/>
<dbReference type="InterPro" id="IPR051056">
    <property type="entry name" value="Glycosyl_Hydrolase_73"/>
</dbReference>
<dbReference type="Gene3D" id="4.10.80.30">
    <property type="entry name" value="DNA polymerase, domain 6"/>
    <property type="match status" value="1"/>
</dbReference>
<comment type="caution">
    <text evidence="4">The sequence shown here is derived from an EMBL/GenBank/DDBJ whole genome shotgun (WGS) entry which is preliminary data.</text>
</comment>
<evidence type="ECO:0000313" key="4">
    <source>
        <dbReference type="EMBL" id="MEB3428930.1"/>
    </source>
</evidence>
<name>A0AAW9MWS3_9FIRM</name>
<organism evidence="4 5">
    <name type="scientific">Citroniella saccharovorans</name>
    <dbReference type="NCBI Taxonomy" id="2053367"/>
    <lineage>
        <taxon>Bacteria</taxon>
        <taxon>Bacillati</taxon>
        <taxon>Bacillota</taxon>
        <taxon>Tissierellia</taxon>
        <taxon>Tissierellales</taxon>
        <taxon>Peptoniphilaceae</taxon>
        <taxon>Citroniella</taxon>
    </lineage>
</organism>
<dbReference type="SMART" id="SM00047">
    <property type="entry name" value="LYZ2"/>
    <property type="match status" value="1"/>
</dbReference>
<dbReference type="SMART" id="SM00644">
    <property type="entry name" value="Ami_2"/>
    <property type="match status" value="1"/>
</dbReference>
<sequence>MASYKETTMLLPLSDTRTFGEMDWQYITIHNTANRVSARSEAMYVHSGKSEVTYHFAIDDRECVQIQRLNMSCWHAGDGRGDGNTKSVALEICYSLDKGDSRYPVAEDNAAHKSAKLLLSKGFGIDRLRNHQIWSGKYCPHRMLDNNGWEPFKRKVAKYMEELKESKKTRLSTPDFIEKIKDGAIKGWETHGILPSLTIAQAILESDSGNSELAVRANAIFGIKASTDPSWTRIYKKKTSEWINGKYVEVLAGFKSYKSWDESIRDRLLYLTTRCINGAYIYKNLIGEKDYKRACQKIYDDGYATDPKYPGKLINIIEKYKLYEYDKVDIKGSDSMFKGFRIVGYFNDGDLANALALVNSLGASAILVKTDDFKSYTGADELIQVGGYDIKGATKKIIGIDRADTLSKVGKYVESIKGGTK</sequence>
<evidence type="ECO:0000313" key="5">
    <source>
        <dbReference type="Proteomes" id="UP001357733"/>
    </source>
</evidence>
<dbReference type="GO" id="GO:0008745">
    <property type="term" value="F:N-acetylmuramoyl-L-alanine amidase activity"/>
    <property type="evidence" value="ECO:0007669"/>
    <property type="project" value="InterPro"/>
</dbReference>
<reference evidence="4 5" key="1">
    <citation type="submission" date="2024-01" db="EMBL/GenBank/DDBJ databases">
        <title>Complete genome sequence of Citroniella saccharovorans strain M6.X9, isolated from human fecal sample.</title>
        <authorList>
            <person name="Cheng G."/>
            <person name="Westerholm M."/>
            <person name="Schnurer A."/>
        </authorList>
    </citation>
    <scope>NUCLEOTIDE SEQUENCE [LARGE SCALE GENOMIC DNA]</scope>
    <source>
        <strain evidence="4 5">DSM 29873</strain>
    </source>
</reference>
<feature type="domain" description="Mannosyl-glycoprotein endo-beta-N-acetylglucosamidase-like" evidence="2">
    <location>
        <begin position="162"/>
        <end position="326"/>
    </location>
</feature>
<dbReference type="PANTHER" id="PTHR33308">
    <property type="entry name" value="PEPTIDOGLYCAN HYDROLASE FLGJ"/>
    <property type="match status" value="1"/>
</dbReference>
<dbReference type="Pfam" id="PF01832">
    <property type="entry name" value="Glucosaminidase"/>
    <property type="match status" value="1"/>
</dbReference>
<proteinExistence type="predicted"/>